<evidence type="ECO:0000256" key="3">
    <source>
        <dbReference type="ARBA" id="ARBA00022448"/>
    </source>
</evidence>
<dbReference type="STRING" id="283909.R7U4N1"/>
<evidence type="ECO:0000259" key="21">
    <source>
        <dbReference type="SMART" id="SM00237"/>
    </source>
</evidence>
<evidence type="ECO:0000256" key="5">
    <source>
        <dbReference type="ARBA" id="ARBA00022475"/>
    </source>
</evidence>
<feature type="transmembrane region" description="Helical" evidence="20">
    <location>
        <begin position="690"/>
        <end position="710"/>
    </location>
</feature>
<evidence type="ECO:0000256" key="9">
    <source>
        <dbReference type="ARBA" id="ARBA00022729"/>
    </source>
</evidence>
<evidence type="ECO:0000256" key="2">
    <source>
        <dbReference type="ARBA" id="ARBA00007489"/>
    </source>
</evidence>
<dbReference type="GO" id="GO:0030424">
    <property type="term" value="C:axon"/>
    <property type="evidence" value="ECO:0007669"/>
    <property type="project" value="TreeGrafter"/>
</dbReference>
<name>R7U4N1_CAPTE</name>
<dbReference type="PRINTS" id="PR01259">
    <property type="entry name" value="NACAEXCHNGR"/>
</dbReference>
<dbReference type="EMBL" id="AMQN01009420">
    <property type="status" value="NOT_ANNOTATED_CDS"/>
    <property type="molecule type" value="Genomic_DNA"/>
</dbReference>
<comment type="similarity">
    <text evidence="2">Belongs to the Ca(2+):cation antiporter (CaCA) (TC 2.A.19) family. SLC8 subfamily.</text>
</comment>
<dbReference type="GO" id="GO:0042383">
    <property type="term" value="C:sarcolemma"/>
    <property type="evidence" value="ECO:0007669"/>
    <property type="project" value="TreeGrafter"/>
</dbReference>
<feature type="domain" description="Calx-beta" evidence="21">
    <location>
        <begin position="325"/>
        <end position="457"/>
    </location>
</feature>
<keyword evidence="9" id="KW-0732">Signal</keyword>
<feature type="transmembrane region" description="Helical" evidence="20">
    <location>
        <begin position="93"/>
        <end position="113"/>
    </location>
</feature>
<organism evidence="22">
    <name type="scientific">Capitella teleta</name>
    <name type="common">Polychaete worm</name>
    <dbReference type="NCBI Taxonomy" id="283909"/>
    <lineage>
        <taxon>Eukaryota</taxon>
        <taxon>Metazoa</taxon>
        <taxon>Spiralia</taxon>
        <taxon>Lophotrochozoa</taxon>
        <taxon>Annelida</taxon>
        <taxon>Polychaeta</taxon>
        <taxon>Sedentaria</taxon>
        <taxon>Scolecida</taxon>
        <taxon>Capitellidae</taxon>
        <taxon>Capitella</taxon>
    </lineage>
</organism>
<evidence type="ECO:0000313" key="23">
    <source>
        <dbReference type="EnsemblMetazoa" id="CapteP224088"/>
    </source>
</evidence>
<keyword evidence="13 20" id="KW-1133">Transmembrane helix</keyword>
<dbReference type="AlphaFoldDB" id="R7U4N1"/>
<reference evidence="24" key="1">
    <citation type="submission" date="2012-12" db="EMBL/GenBank/DDBJ databases">
        <authorList>
            <person name="Hellsten U."/>
            <person name="Grimwood J."/>
            <person name="Chapman J.A."/>
            <person name="Shapiro H."/>
            <person name="Aerts A."/>
            <person name="Otillar R.P."/>
            <person name="Terry A.Y."/>
            <person name="Boore J.L."/>
            <person name="Simakov O."/>
            <person name="Marletaz F."/>
            <person name="Cho S.-J."/>
            <person name="Edsinger-Gonzales E."/>
            <person name="Havlak P."/>
            <person name="Kuo D.-H."/>
            <person name="Larsson T."/>
            <person name="Lv J."/>
            <person name="Arendt D."/>
            <person name="Savage R."/>
            <person name="Osoegawa K."/>
            <person name="de Jong P."/>
            <person name="Lindberg D.R."/>
            <person name="Seaver E.C."/>
            <person name="Weisblat D.A."/>
            <person name="Putnam N.H."/>
            <person name="Grigoriev I.V."/>
            <person name="Rokhsar D.S."/>
        </authorList>
    </citation>
    <scope>NUCLEOTIDE SEQUENCE</scope>
    <source>
        <strain evidence="24">I ESC-2004</strain>
    </source>
</reference>
<keyword evidence="11" id="KW-0106">Calcium</keyword>
<dbReference type="GO" id="GO:0005432">
    <property type="term" value="F:calcium:sodium antiporter activity"/>
    <property type="evidence" value="ECO:0007669"/>
    <property type="project" value="InterPro"/>
</dbReference>
<feature type="transmembrane region" description="Helical" evidence="20">
    <location>
        <begin position="45"/>
        <end position="72"/>
    </location>
</feature>
<dbReference type="GO" id="GO:0046872">
    <property type="term" value="F:metal ion binding"/>
    <property type="evidence" value="ECO:0007669"/>
    <property type="project" value="UniProtKB-KW"/>
</dbReference>
<keyword evidence="17" id="KW-0325">Glycoprotein</keyword>
<comment type="subcellular location">
    <subcellularLocation>
        <location evidence="1">Cell membrane</location>
        <topology evidence="1">Multi-pass membrane protein</topology>
    </subcellularLocation>
</comment>
<dbReference type="SUPFAM" id="SSF141072">
    <property type="entry name" value="CalX-like"/>
    <property type="match status" value="2"/>
</dbReference>
<evidence type="ECO:0000256" key="18">
    <source>
        <dbReference type="ARBA" id="ARBA00023201"/>
    </source>
</evidence>
<dbReference type="SMART" id="SM00237">
    <property type="entry name" value="Calx_beta"/>
    <property type="match status" value="2"/>
</dbReference>
<evidence type="ECO:0000313" key="22">
    <source>
        <dbReference type="EMBL" id="ELU01061.1"/>
    </source>
</evidence>
<evidence type="ECO:0000256" key="10">
    <source>
        <dbReference type="ARBA" id="ARBA00022737"/>
    </source>
</evidence>
<keyword evidence="3" id="KW-0813">Transport</keyword>
<proteinExistence type="inferred from homology"/>
<dbReference type="PANTHER" id="PTHR11878">
    <property type="entry name" value="SODIUM/CALCIUM EXCHANGER"/>
    <property type="match status" value="1"/>
</dbReference>
<dbReference type="InterPro" id="IPR038081">
    <property type="entry name" value="CalX-like_sf"/>
</dbReference>
<keyword evidence="15" id="KW-0406">Ion transport</keyword>
<dbReference type="Gene3D" id="2.60.40.2030">
    <property type="match status" value="2"/>
</dbReference>
<keyword evidence="18" id="KW-0739">Sodium transport</keyword>
<evidence type="ECO:0000256" key="1">
    <source>
        <dbReference type="ARBA" id="ARBA00004651"/>
    </source>
</evidence>
<dbReference type="EMBL" id="KB305379">
    <property type="protein sequence ID" value="ELU01061.1"/>
    <property type="molecule type" value="Genomic_DNA"/>
</dbReference>
<keyword evidence="12" id="KW-0112">Calmodulin-binding</keyword>
<comment type="catalytic activity">
    <reaction evidence="19">
        <text>Ca(2+)(in) + 3 Na(+)(out) = Ca(2+)(out) + 3 Na(+)(in)</text>
        <dbReference type="Rhea" id="RHEA:69955"/>
        <dbReference type="ChEBI" id="CHEBI:29101"/>
        <dbReference type="ChEBI" id="CHEBI:29108"/>
    </reaction>
</comment>
<evidence type="ECO:0000256" key="6">
    <source>
        <dbReference type="ARBA" id="ARBA00022568"/>
    </source>
</evidence>
<evidence type="ECO:0000256" key="15">
    <source>
        <dbReference type="ARBA" id="ARBA00023065"/>
    </source>
</evidence>
<evidence type="ECO:0000256" key="16">
    <source>
        <dbReference type="ARBA" id="ARBA00023136"/>
    </source>
</evidence>
<evidence type="ECO:0000256" key="4">
    <source>
        <dbReference type="ARBA" id="ARBA00022449"/>
    </source>
</evidence>
<dbReference type="InterPro" id="IPR051171">
    <property type="entry name" value="CaCA"/>
</dbReference>
<gene>
    <name evidence="22" type="ORF">CAPTEDRAFT_224088</name>
</gene>
<feature type="transmembrane region" description="Helical" evidence="20">
    <location>
        <begin position="133"/>
        <end position="158"/>
    </location>
</feature>
<evidence type="ECO:0000256" key="7">
    <source>
        <dbReference type="ARBA" id="ARBA00022692"/>
    </source>
</evidence>
<evidence type="ECO:0000256" key="12">
    <source>
        <dbReference type="ARBA" id="ARBA00022860"/>
    </source>
</evidence>
<keyword evidence="4" id="KW-0050">Antiport</keyword>
<sequence>MTVLHYANYSNGWVIEQTEGDDAPCQSWMLLPAENLWHVGIRGTLYIVAMLYMFIGIAIGSDAFMCSIEVITSKKRMVVRWDEERQERVEKEVLVWNETVANLTLMALGSSAPEILLAVAETLFTLGQEAQDGLGTFTIIGSAAFNLLLITAICVVAVPTGTMKHIKELGVFALTSAWSIFAYVWMLIVLSVFSPQEVEPWEAWTTLAFFPVMVLTAYAQDNGWWVYRCKRTSVDAMQSQVNVRVVGQRKNSTMHGMSRELGALEKERAMRQRVFINLEHPNSPHEKRFRHAAVRSMMGGRKTHVMSSTKANKLAQLEAARTKMVKVQTEEELIGKFTFGSPSYSVLESAGVLEIEVLFHRFMPQLQKGKVVANGSDTGNGKLTPIENETAFNERSEFGVVSVEYETREGSGKFDKDFKYTNGTLTFNENEYKKTISISIINDFQYEADTDFYVLLKNPGGGGTGDPSITRVTIIDDDEPGEFQFDEPHYYADPKSGTVTFTVLRQKGCDGSVTIEYSTIDGTARGGDKINKNTAFIRTSGTLVFKHNETSKSISVHVNKEMQGSKNFVMTLRNPSLGAKIGDNGAAMANLTTDDLAERIAEILDDDDEEEITWGGQIASAMTLECEKDDNGIDIPLKWYDYLMHFISFLWKVIFACLPPTKLWGAWPTFVTSLLAIGVLTVFVQQLGHLLGCVISLKPAVAGITIIALGTSLPDTFASRTAALHDEHADAAIGNVTGSNSVNVFLGLGLPWVMSSCYAVHHNQKFLVPTDNLILSVVIFTIVGTVCIIVLLMRRKVFGGELGGGALNKYLTATFLALLWVIYIVVASVKAYYPDSFAF</sequence>
<evidence type="ECO:0000313" key="24">
    <source>
        <dbReference type="Proteomes" id="UP000014760"/>
    </source>
</evidence>
<dbReference type="EnsemblMetazoa" id="CapteT224088">
    <property type="protein sequence ID" value="CapteP224088"/>
    <property type="gene ID" value="CapteG224088"/>
</dbReference>
<dbReference type="GO" id="GO:0098703">
    <property type="term" value="P:calcium ion import across plasma membrane"/>
    <property type="evidence" value="ECO:0007669"/>
    <property type="project" value="TreeGrafter"/>
</dbReference>
<evidence type="ECO:0000256" key="11">
    <source>
        <dbReference type="ARBA" id="ARBA00022837"/>
    </source>
</evidence>
<keyword evidence="6" id="KW-0109">Calcium transport</keyword>
<reference evidence="22 24" key="2">
    <citation type="journal article" date="2013" name="Nature">
        <title>Insights into bilaterian evolution from three spiralian genomes.</title>
        <authorList>
            <person name="Simakov O."/>
            <person name="Marletaz F."/>
            <person name="Cho S.J."/>
            <person name="Edsinger-Gonzales E."/>
            <person name="Havlak P."/>
            <person name="Hellsten U."/>
            <person name="Kuo D.H."/>
            <person name="Larsson T."/>
            <person name="Lv J."/>
            <person name="Arendt D."/>
            <person name="Savage R."/>
            <person name="Osoegawa K."/>
            <person name="de Jong P."/>
            <person name="Grimwood J."/>
            <person name="Chapman J.A."/>
            <person name="Shapiro H."/>
            <person name="Aerts A."/>
            <person name="Otillar R.P."/>
            <person name="Terry A.Y."/>
            <person name="Boore J.L."/>
            <person name="Grigoriev I.V."/>
            <person name="Lindberg D.R."/>
            <person name="Seaver E.C."/>
            <person name="Weisblat D.A."/>
            <person name="Putnam N.H."/>
            <person name="Rokhsar D.S."/>
        </authorList>
    </citation>
    <scope>NUCLEOTIDE SEQUENCE</scope>
    <source>
        <strain evidence="22 24">I ESC-2004</strain>
    </source>
</reference>
<dbReference type="GO" id="GO:0098794">
    <property type="term" value="C:postsynapse"/>
    <property type="evidence" value="ECO:0007669"/>
    <property type="project" value="TreeGrafter"/>
</dbReference>
<evidence type="ECO:0000256" key="17">
    <source>
        <dbReference type="ARBA" id="ARBA00023180"/>
    </source>
</evidence>
<keyword evidence="8" id="KW-0479">Metal-binding</keyword>
<accession>R7U4N1</accession>
<dbReference type="Gene3D" id="1.20.1420.30">
    <property type="entry name" value="NCX, central ion-binding region"/>
    <property type="match status" value="2"/>
</dbReference>
<dbReference type="OrthoDB" id="418484at2759"/>
<dbReference type="Pfam" id="PF03160">
    <property type="entry name" value="Calx-beta"/>
    <property type="match status" value="1"/>
</dbReference>
<evidence type="ECO:0000256" key="14">
    <source>
        <dbReference type="ARBA" id="ARBA00023053"/>
    </source>
</evidence>
<dbReference type="PANTHER" id="PTHR11878:SF70">
    <property type="entry name" value="CALX-BETA DOMAIN-CONTAINING PROTEIN"/>
    <property type="match status" value="1"/>
</dbReference>
<feature type="transmembrane region" description="Helical" evidence="20">
    <location>
        <begin position="170"/>
        <end position="195"/>
    </location>
</feature>
<reference evidence="23" key="3">
    <citation type="submission" date="2015-06" db="UniProtKB">
        <authorList>
            <consortium name="EnsemblMetazoa"/>
        </authorList>
    </citation>
    <scope>IDENTIFICATION</scope>
</reference>
<protein>
    <recommendedName>
        <fullName evidence="21">Calx-beta domain-containing protein</fullName>
    </recommendedName>
</protein>
<dbReference type="InterPro" id="IPR004836">
    <property type="entry name" value="Na_Ca_Ex"/>
</dbReference>
<dbReference type="InterPro" id="IPR003644">
    <property type="entry name" value="Calx_beta"/>
</dbReference>
<keyword evidence="10" id="KW-0677">Repeat</keyword>
<feature type="transmembrane region" description="Helical" evidence="20">
    <location>
        <begin position="813"/>
        <end position="833"/>
    </location>
</feature>
<feature type="transmembrane region" description="Helical" evidence="20">
    <location>
        <begin position="664"/>
        <end position="683"/>
    </location>
</feature>
<dbReference type="OMA" id="IELWEAF"/>
<dbReference type="GO" id="GO:0005516">
    <property type="term" value="F:calmodulin binding"/>
    <property type="evidence" value="ECO:0007669"/>
    <property type="project" value="UniProtKB-KW"/>
</dbReference>
<dbReference type="HOGENOM" id="CLU_012872_1_0_1"/>
<dbReference type="InterPro" id="IPR004837">
    <property type="entry name" value="NaCa_Exmemb"/>
</dbReference>
<keyword evidence="16 20" id="KW-0472">Membrane</keyword>
<dbReference type="Proteomes" id="UP000014760">
    <property type="component" value="Unassembled WGS sequence"/>
</dbReference>
<dbReference type="InterPro" id="IPR044880">
    <property type="entry name" value="NCX_ion-bd_dom_sf"/>
</dbReference>
<keyword evidence="24" id="KW-1185">Reference proteome</keyword>
<dbReference type="Pfam" id="PF01699">
    <property type="entry name" value="Na_Ca_ex"/>
    <property type="match status" value="2"/>
</dbReference>
<keyword evidence="5" id="KW-1003">Cell membrane</keyword>
<evidence type="ECO:0000256" key="13">
    <source>
        <dbReference type="ARBA" id="ARBA00022989"/>
    </source>
</evidence>
<evidence type="ECO:0000256" key="8">
    <source>
        <dbReference type="ARBA" id="ARBA00022723"/>
    </source>
</evidence>
<keyword evidence="14" id="KW-0915">Sodium</keyword>
<keyword evidence="7 20" id="KW-0812">Transmembrane</keyword>
<evidence type="ECO:0000256" key="20">
    <source>
        <dbReference type="SAM" id="Phobius"/>
    </source>
</evidence>
<feature type="transmembrane region" description="Helical" evidence="20">
    <location>
        <begin position="773"/>
        <end position="793"/>
    </location>
</feature>
<feature type="transmembrane region" description="Helical" evidence="20">
    <location>
        <begin position="201"/>
        <end position="219"/>
    </location>
</feature>
<dbReference type="GO" id="GO:0007154">
    <property type="term" value="P:cell communication"/>
    <property type="evidence" value="ECO:0007669"/>
    <property type="project" value="InterPro"/>
</dbReference>
<feature type="domain" description="Calx-beta" evidence="21">
    <location>
        <begin position="470"/>
        <end position="573"/>
    </location>
</feature>
<evidence type="ECO:0000256" key="19">
    <source>
        <dbReference type="ARBA" id="ARBA00033667"/>
    </source>
</evidence>